<evidence type="ECO:0000313" key="5">
    <source>
        <dbReference type="Proteomes" id="UP000248924"/>
    </source>
</evidence>
<accession>A0A2W2DF62</accession>
<evidence type="ECO:0000259" key="3">
    <source>
        <dbReference type="PROSITE" id="PS51900"/>
    </source>
</evidence>
<keyword evidence="1 2" id="KW-0238">DNA-binding</keyword>
<dbReference type="InterPro" id="IPR044068">
    <property type="entry name" value="CB"/>
</dbReference>
<organism evidence="4 5">
    <name type="scientific">Micromonospora craterilacus</name>
    <dbReference type="NCBI Taxonomy" id="1655439"/>
    <lineage>
        <taxon>Bacteria</taxon>
        <taxon>Bacillati</taxon>
        <taxon>Actinomycetota</taxon>
        <taxon>Actinomycetes</taxon>
        <taxon>Micromonosporales</taxon>
        <taxon>Micromonosporaceae</taxon>
        <taxon>Micromonospora</taxon>
    </lineage>
</organism>
<dbReference type="Proteomes" id="UP000248924">
    <property type="component" value="Unassembled WGS sequence"/>
</dbReference>
<evidence type="ECO:0000313" key="4">
    <source>
        <dbReference type="EMBL" id="PZG09513.1"/>
    </source>
</evidence>
<feature type="non-terminal residue" evidence="4">
    <location>
        <position position="110"/>
    </location>
</feature>
<dbReference type="OrthoDB" id="9801717at2"/>
<keyword evidence="5" id="KW-1185">Reference proteome</keyword>
<dbReference type="GO" id="GO:0015074">
    <property type="term" value="P:DNA integration"/>
    <property type="evidence" value="ECO:0007669"/>
    <property type="project" value="InterPro"/>
</dbReference>
<dbReference type="Gene3D" id="1.10.150.130">
    <property type="match status" value="1"/>
</dbReference>
<dbReference type="GO" id="GO:0003677">
    <property type="term" value="F:DNA binding"/>
    <property type="evidence" value="ECO:0007669"/>
    <property type="project" value="UniProtKB-UniRule"/>
</dbReference>
<dbReference type="InterPro" id="IPR004107">
    <property type="entry name" value="Integrase_SAM-like_N"/>
</dbReference>
<dbReference type="SUPFAM" id="SSF47823">
    <property type="entry name" value="lambda integrase-like, N-terminal domain"/>
    <property type="match status" value="1"/>
</dbReference>
<proteinExistence type="predicted"/>
<comment type="caution">
    <text evidence="4">The sequence shown here is derived from an EMBL/GenBank/DDBJ whole genome shotgun (WGS) entry which is preliminary data.</text>
</comment>
<protein>
    <submittedName>
        <fullName evidence="4">Site-specific tyrosine recombinase XerD</fullName>
    </submittedName>
</protein>
<gene>
    <name evidence="4" type="ORF">C1I95_28970</name>
</gene>
<dbReference type="EMBL" id="POTY01000268">
    <property type="protein sequence ID" value="PZG09513.1"/>
    <property type="molecule type" value="Genomic_DNA"/>
</dbReference>
<evidence type="ECO:0000256" key="1">
    <source>
        <dbReference type="ARBA" id="ARBA00023125"/>
    </source>
</evidence>
<feature type="domain" description="Core-binding (CB)" evidence="3">
    <location>
        <begin position="16"/>
        <end position="107"/>
    </location>
</feature>
<dbReference type="InterPro" id="IPR010998">
    <property type="entry name" value="Integrase_recombinase_N"/>
</dbReference>
<dbReference type="Pfam" id="PF02899">
    <property type="entry name" value="Phage_int_SAM_1"/>
    <property type="match status" value="1"/>
</dbReference>
<dbReference type="PROSITE" id="PS51900">
    <property type="entry name" value="CB"/>
    <property type="match status" value="1"/>
</dbReference>
<sequence>MTATADGAGTGTEPAPALRRVVRGYLDHLTVERGLAANTLTSYRRDLERYLGSLAAAGVSDLAAVSTGEIERHLAGLRAGTDGYPPLAVSSAARAASAVRGLHRFALREG</sequence>
<evidence type="ECO:0000256" key="2">
    <source>
        <dbReference type="PROSITE-ProRule" id="PRU01248"/>
    </source>
</evidence>
<dbReference type="AlphaFoldDB" id="A0A2W2DF62"/>
<name>A0A2W2DF62_9ACTN</name>
<reference evidence="4 5" key="1">
    <citation type="submission" date="2018-01" db="EMBL/GenBank/DDBJ databases">
        <title>Draft genome sequence of Jishengella sp. NA12.</title>
        <authorList>
            <person name="Sahin N."/>
            <person name="Ay H."/>
            <person name="Saygin H."/>
        </authorList>
    </citation>
    <scope>NUCLEOTIDE SEQUENCE [LARGE SCALE GENOMIC DNA]</scope>
    <source>
        <strain evidence="4 5">NA12</strain>
    </source>
</reference>